<dbReference type="EMBL" id="FQUQ01000011">
    <property type="protein sequence ID" value="SHH06173.1"/>
    <property type="molecule type" value="Genomic_DNA"/>
</dbReference>
<dbReference type="STRING" id="288992.SAMN04488522_1116"/>
<gene>
    <name evidence="1" type="ORF">SAMN04488522_1116</name>
</gene>
<name>A0A1M5PY31_9SPHI</name>
<dbReference type="AlphaFoldDB" id="A0A1M5PY31"/>
<evidence type="ECO:0000313" key="1">
    <source>
        <dbReference type="EMBL" id="SHH06173.1"/>
    </source>
</evidence>
<dbReference type="Proteomes" id="UP000184287">
    <property type="component" value="Unassembled WGS sequence"/>
</dbReference>
<evidence type="ECO:0000313" key="2">
    <source>
        <dbReference type="Proteomes" id="UP000184287"/>
    </source>
</evidence>
<keyword evidence="2" id="KW-1185">Reference proteome</keyword>
<reference evidence="2" key="1">
    <citation type="submission" date="2016-11" db="EMBL/GenBank/DDBJ databases">
        <authorList>
            <person name="Varghese N."/>
            <person name="Submissions S."/>
        </authorList>
    </citation>
    <scope>NUCLEOTIDE SEQUENCE [LARGE SCALE GENOMIC DNA]</scope>
    <source>
        <strain evidence="2">DSM 16990</strain>
    </source>
</reference>
<accession>A0A1M5PY31</accession>
<sequence length="117" mass="13692">MSKIACKCGHIIVDQTDDLPYKGYYIKDTHIEELYKGFDHIDQLIDAIKADKREEWIIQNFGNAAYALELSDSSLIHDLWLRNLKVSTIYTCENCERLLVQQGEENTYKTYIEEPED</sequence>
<dbReference type="RefSeq" id="WP_073239115.1">
    <property type="nucleotide sequence ID" value="NZ_FQUQ01000011.1"/>
</dbReference>
<protein>
    <submittedName>
        <fullName evidence="1">Uncharacterized protein</fullName>
    </submittedName>
</protein>
<organism evidence="1 2">
    <name type="scientific">Pedobacter caeni</name>
    <dbReference type="NCBI Taxonomy" id="288992"/>
    <lineage>
        <taxon>Bacteria</taxon>
        <taxon>Pseudomonadati</taxon>
        <taxon>Bacteroidota</taxon>
        <taxon>Sphingobacteriia</taxon>
        <taxon>Sphingobacteriales</taxon>
        <taxon>Sphingobacteriaceae</taxon>
        <taxon>Pedobacter</taxon>
    </lineage>
</organism>
<proteinExistence type="predicted"/>
<dbReference type="OrthoDB" id="1821427at2"/>